<keyword evidence="9" id="KW-1185">Reference proteome</keyword>
<feature type="domain" description="Protein kinase" evidence="7">
    <location>
        <begin position="119"/>
        <end position="386"/>
    </location>
</feature>
<keyword evidence="4 5" id="KW-0067">ATP-binding</keyword>
<name>A0A0F6YHA0_9BACT</name>
<sequence>MARPRGVRRVECLTSHVRLARGPAVLARPRVARRRVSDERGSCVSRGGKALRRVHLGAGGGCPGERPRVEARRRTEASRHGPSFPASRARALQTRRRMSSVAHEAYGDLKPGERIGDRWIVREPIGSGGHATVYRAEHVELGHSVAIKVLHLDRCGSAADEMLGRFRREARIAARIQHRNVVRVFDWGELDSGWPYFVMQLVPGEDLQALIDREGALPIAAAVDVGLQALAGLGALAELGVVHRDVKPGNVMIETRPSGARIARMVDLGIASTCDHVAGPRFTLEGTVLGTPEYMSPEQIRGMELDHRADVYSLGVVLYEALTGVLPFHGKGPCATLAMALTQEPARVIEMRPDCPPEIDAIVMRALEKDREARFDSARAMASALAEAADACGLPRGVDAWRAADALESDVVGIHAEVIAADEALAPHASRPAKRPAARARHGAVRPLPRVDPAAARALDDSTRFLREGPTSTTVRLKARARAPLGALRALIAVVALGVATALGVRAATGAVMADLPDTTTDALQTHIVPAQPPHAP</sequence>
<keyword evidence="8" id="KW-0723">Serine/threonine-protein kinase</keyword>
<dbReference type="PANTHER" id="PTHR43289:SF6">
    <property type="entry name" value="SERINE_THREONINE-PROTEIN KINASE NEKL-3"/>
    <property type="match status" value="1"/>
</dbReference>
<dbReference type="Gene3D" id="3.30.200.20">
    <property type="entry name" value="Phosphorylase Kinase, domain 1"/>
    <property type="match status" value="1"/>
</dbReference>
<accession>A0A0F6YHA0</accession>
<dbReference type="SUPFAM" id="SSF56112">
    <property type="entry name" value="Protein kinase-like (PK-like)"/>
    <property type="match status" value="1"/>
</dbReference>
<evidence type="ECO:0000259" key="7">
    <source>
        <dbReference type="PROSITE" id="PS50011"/>
    </source>
</evidence>
<evidence type="ECO:0000313" key="9">
    <source>
        <dbReference type="Proteomes" id="UP000034883"/>
    </source>
</evidence>
<dbReference type="EMBL" id="CP011125">
    <property type="protein sequence ID" value="AKF04810.1"/>
    <property type="molecule type" value="Genomic_DNA"/>
</dbReference>
<feature type="region of interest" description="Disordered" evidence="6">
    <location>
        <begin position="56"/>
        <end position="95"/>
    </location>
</feature>
<dbReference type="CDD" id="cd14014">
    <property type="entry name" value="STKc_PknB_like"/>
    <property type="match status" value="1"/>
</dbReference>
<organism evidence="8 9">
    <name type="scientific">Sandaracinus amylolyticus</name>
    <dbReference type="NCBI Taxonomy" id="927083"/>
    <lineage>
        <taxon>Bacteria</taxon>
        <taxon>Pseudomonadati</taxon>
        <taxon>Myxococcota</taxon>
        <taxon>Polyangia</taxon>
        <taxon>Polyangiales</taxon>
        <taxon>Sandaracinaceae</taxon>
        <taxon>Sandaracinus</taxon>
    </lineage>
</organism>
<dbReference type="GO" id="GO:0004674">
    <property type="term" value="F:protein serine/threonine kinase activity"/>
    <property type="evidence" value="ECO:0007669"/>
    <property type="project" value="UniProtKB-KW"/>
</dbReference>
<dbReference type="STRING" id="927083.DB32_001959"/>
<dbReference type="KEGG" id="samy:DB32_001959"/>
<dbReference type="PROSITE" id="PS00108">
    <property type="entry name" value="PROTEIN_KINASE_ST"/>
    <property type="match status" value="1"/>
</dbReference>
<evidence type="ECO:0000256" key="2">
    <source>
        <dbReference type="ARBA" id="ARBA00022741"/>
    </source>
</evidence>
<dbReference type="Gene3D" id="1.10.510.10">
    <property type="entry name" value="Transferase(Phosphotransferase) domain 1"/>
    <property type="match status" value="1"/>
</dbReference>
<gene>
    <name evidence="8" type="ORF">DB32_001959</name>
</gene>
<dbReference type="GO" id="GO:0005524">
    <property type="term" value="F:ATP binding"/>
    <property type="evidence" value="ECO:0007669"/>
    <property type="project" value="UniProtKB-UniRule"/>
</dbReference>
<feature type="region of interest" description="Disordered" evidence="6">
    <location>
        <begin position="427"/>
        <end position="450"/>
    </location>
</feature>
<dbReference type="InterPro" id="IPR000719">
    <property type="entry name" value="Prot_kinase_dom"/>
</dbReference>
<feature type="binding site" evidence="5">
    <location>
        <position position="148"/>
    </location>
    <ligand>
        <name>ATP</name>
        <dbReference type="ChEBI" id="CHEBI:30616"/>
    </ligand>
</feature>
<evidence type="ECO:0000313" key="8">
    <source>
        <dbReference type="EMBL" id="AKF04810.1"/>
    </source>
</evidence>
<dbReference type="InterPro" id="IPR008271">
    <property type="entry name" value="Ser/Thr_kinase_AS"/>
</dbReference>
<evidence type="ECO:0000256" key="6">
    <source>
        <dbReference type="SAM" id="MobiDB-lite"/>
    </source>
</evidence>
<dbReference type="Pfam" id="PF00069">
    <property type="entry name" value="Pkinase"/>
    <property type="match status" value="1"/>
</dbReference>
<evidence type="ECO:0000256" key="4">
    <source>
        <dbReference type="ARBA" id="ARBA00022840"/>
    </source>
</evidence>
<keyword evidence="1" id="KW-0808">Transferase</keyword>
<protein>
    <submittedName>
        <fullName evidence="8">Serine/threonine protein kinase</fullName>
    </submittedName>
</protein>
<keyword evidence="3 8" id="KW-0418">Kinase</keyword>
<dbReference type="PROSITE" id="PS50011">
    <property type="entry name" value="PROTEIN_KINASE_DOM"/>
    <property type="match status" value="1"/>
</dbReference>
<dbReference type="InterPro" id="IPR011009">
    <property type="entry name" value="Kinase-like_dom_sf"/>
</dbReference>
<proteinExistence type="predicted"/>
<dbReference type="InterPro" id="IPR017441">
    <property type="entry name" value="Protein_kinase_ATP_BS"/>
</dbReference>
<reference evidence="8 9" key="1">
    <citation type="submission" date="2015-03" db="EMBL/GenBank/DDBJ databases">
        <title>Genome assembly of Sandaracinus amylolyticus DSM 53668.</title>
        <authorList>
            <person name="Sharma G."/>
            <person name="Subramanian S."/>
        </authorList>
    </citation>
    <scope>NUCLEOTIDE SEQUENCE [LARGE SCALE GENOMIC DNA]</scope>
    <source>
        <strain evidence="8 9">DSM 53668</strain>
    </source>
</reference>
<evidence type="ECO:0000256" key="1">
    <source>
        <dbReference type="ARBA" id="ARBA00022679"/>
    </source>
</evidence>
<evidence type="ECO:0000256" key="3">
    <source>
        <dbReference type="ARBA" id="ARBA00022777"/>
    </source>
</evidence>
<dbReference type="SMART" id="SM00220">
    <property type="entry name" value="S_TKc"/>
    <property type="match status" value="1"/>
</dbReference>
<dbReference type="Proteomes" id="UP000034883">
    <property type="component" value="Chromosome"/>
</dbReference>
<evidence type="ECO:0000256" key="5">
    <source>
        <dbReference type="PROSITE-ProRule" id="PRU10141"/>
    </source>
</evidence>
<dbReference type="PROSITE" id="PS00107">
    <property type="entry name" value="PROTEIN_KINASE_ATP"/>
    <property type="match status" value="1"/>
</dbReference>
<dbReference type="PANTHER" id="PTHR43289">
    <property type="entry name" value="MITOGEN-ACTIVATED PROTEIN KINASE KINASE KINASE 20-RELATED"/>
    <property type="match status" value="1"/>
</dbReference>
<keyword evidence="2 5" id="KW-0547">Nucleotide-binding</keyword>
<feature type="compositionally biased region" description="Basic and acidic residues" evidence="6">
    <location>
        <begin position="65"/>
        <end position="79"/>
    </location>
</feature>
<feature type="compositionally biased region" description="Basic residues" evidence="6">
    <location>
        <begin position="431"/>
        <end position="444"/>
    </location>
</feature>
<dbReference type="AlphaFoldDB" id="A0A0F6YHA0"/>